<keyword evidence="1" id="KW-0472">Membrane</keyword>
<accession>A0ABU0J3Y6</accession>
<evidence type="ECO:0000259" key="2">
    <source>
        <dbReference type="SMART" id="SM01259"/>
    </source>
</evidence>
<keyword evidence="1" id="KW-1133">Transmembrane helix</keyword>
<protein>
    <submittedName>
        <fullName evidence="3">Lipid-A-disaccharide synthase-like uncharacterized protein</fullName>
    </submittedName>
</protein>
<evidence type="ECO:0000313" key="4">
    <source>
        <dbReference type="Proteomes" id="UP001242480"/>
    </source>
</evidence>
<organism evidence="3 4">
    <name type="scientific">Labrys wisconsinensis</name>
    <dbReference type="NCBI Taxonomy" id="425677"/>
    <lineage>
        <taxon>Bacteria</taxon>
        <taxon>Pseudomonadati</taxon>
        <taxon>Pseudomonadota</taxon>
        <taxon>Alphaproteobacteria</taxon>
        <taxon>Hyphomicrobiales</taxon>
        <taxon>Xanthobacteraceae</taxon>
        <taxon>Labrys</taxon>
    </lineage>
</organism>
<sequence>MLVDISNAVGGYLHLVFIDKFNGWVVLGLVAQVLFTMRFVVQWLASERAGRSVVPFSFWSFSIGGGALLLLYAIKQQDPVYILGQLFSLFVYFRNVSFVLKERRANRASGGA</sequence>
<dbReference type="Proteomes" id="UP001242480">
    <property type="component" value="Unassembled WGS sequence"/>
</dbReference>
<dbReference type="InterPro" id="IPR014546">
    <property type="entry name" value="UCP028440_lipidA_biosyn"/>
</dbReference>
<feature type="transmembrane region" description="Helical" evidence="1">
    <location>
        <begin position="80"/>
        <end position="100"/>
    </location>
</feature>
<dbReference type="InterPro" id="IPR011499">
    <property type="entry name" value="Lipid_A_biosynth_N"/>
</dbReference>
<feature type="transmembrane region" description="Helical" evidence="1">
    <location>
        <begin position="21"/>
        <end position="41"/>
    </location>
</feature>
<keyword evidence="1" id="KW-0812">Transmembrane</keyword>
<dbReference type="SMART" id="SM01259">
    <property type="entry name" value="LAB_N"/>
    <property type="match status" value="1"/>
</dbReference>
<feature type="domain" description="Lipid A biosynthesis N-terminal" evidence="2">
    <location>
        <begin position="27"/>
        <end position="98"/>
    </location>
</feature>
<proteinExistence type="predicted"/>
<comment type="caution">
    <text evidence="3">The sequence shown here is derived from an EMBL/GenBank/DDBJ whole genome shotgun (WGS) entry which is preliminary data.</text>
</comment>
<dbReference type="EMBL" id="JAUSVX010000002">
    <property type="protein sequence ID" value="MDQ0468330.1"/>
    <property type="molecule type" value="Genomic_DNA"/>
</dbReference>
<dbReference type="Pfam" id="PF07578">
    <property type="entry name" value="LAB_N"/>
    <property type="match status" value="1"/>
</dbReference>
<keyword evidence="4" id="KW-1185">Reference proteome</keyword>
<reference evidence="3 4" key="1">
    <citation type="submission" date="2023-07" db="EMBL/GenBank/DDBJ databases">
        <title>Genomic Encyclopedia of Type Strains, Phase IV (KMG-IV): sequencing the most valuable type-strain genomes for metagenomic binning, comparative biology and taxonomic classification.</title>
        <authorList>
            <person name="Goeker M."/>
        </authorList>
    </citation>
    <scope>NUCLEOTIDE SEQUENCE [LARGE SCALE GENOMIC DNA]</scope>
    <source>
        <strain evidence="3 4">DSM 19619</strain>
    </source>
</reference>
<evidence type="ECO:0000256" key="1">
    <source>
        <dbReference type="SAM" id="Phobius"/>
    </source>
</evidence>
<name>A0ABU0J3Y6_9HYPH</name>
<gene>
    <name evidence="3" type="ORF">QO011_001330</name>
</gene>
<evidence type="ECO:0000313" key="3">
    <source>
        <dbReference type="EMBL" id="MDQ0468330.1"/>
    </source>
</evidence>
<dbReference type="PIRSF" id="PIRSF028440">
    <property type="entry name" value="UCP_LAB_N"/>
    <property type="match status" value="1"/>
</dbReference>
<feature type="transmembrane region" description="Helical" evidence="1">
    <location>
        <begin position="53"/>
        <end position="74"/>
    </location>
</feature>